<dbReference type="EMBL" id="BMAU01021406">
    <property type="protein sequence ID" value="GFY32920.1"/>
    <property type="molecule type" value="Genomic_DNA"/>
</dbReference>
<proteinExistence type="predicted"/>
<organism evidence="2 3">
    <name type="scientific">Trichonephila clavipes</name>
    <name type="common">Golden silk orbweaver</name>
    <name type="synonym">Nephila clavipes</name>
    <dbReference type="NCBI Taxonomy" id="2585209"/>
    <lineage>
        <taxon>Eukaryota</taxon>
        <taxon>Metazoa</taxon>
        <taxon>Ecdysozoa</taxon>
        <taxon>Arthropoda</taxon>
        <taxon>Chelicerata</taxon>
        <taxon>Arachnida</taxon>
        <taxon>Araneae</taxon>
        <taxon>Araneomorphae</taxon>
        <taxon>Entelegynae</taxon>
        <taxon>Araneoidea</taxon>
        <taxon>Nephilidae</taxon>
        <taxon>Trichonephila</taxon>
    </lineage>
</organism>
<reference evidence="2" key="1">
    <citation type="submission" date="2020-08" db="EMBL/GenBank/DDBJ databases">
        <title>Multicomponent nature underlies the extraordinary mechanical properties of spider dragline silk.</title>
        <authorList>
            <person name="Kono N."/>
            <person name="Nakamura H."/>
            <person name="Mori M."/>
            <person name="Yoshida Y."/>
            <person name="Ohtoshi R."/>
            <person name="Malay A.D."/>
            <person name="Moran D.A.P."/>
            <person name="Tomita M."/>
            <person name="Numata K."/>
            <person name="Arakawa K."/>
        </authorList>
    </citation>
    <scope>NUCLEOTIDE SEQUENCE</scope>
</reference>
<feature type="compositionally biased region" description="Basic residues" evidence="1">
    <location>
        <begin position="29"/>
        <end position="41"/>
    </location>
</feature>
<dbReference type="AlphaFoldDB" id="A0A8X6WDS0"/>
<name>A0A8X6WDS0_TRICX</name>
<feature type="compositionally biased region" description="Polar residues" evidence="1">
    <location>
        <begin position="10"/>
        <end position="22"/>
    </location>
</feature>
<feature type="region of interest" description="Disordered" evidence="1">
    <location>
        <begin position="1"/>
        <end position="94"/>
    </location>
</feature>
<keyword evidence="3" id="KW-1185">Reference proteome</keyword>
<dbReference type="Proteomes" id="UP000887159">
    <property type="component" value="Unassembled WGS sequence"/>
</dbReference>
<sequence length="141" mass="16062">MRSLNVVSARENTLRTTLTAQKTPGIGSPKRRRGRETRKKQAYITPEPPKVNFWEQRAKTAAQRQQSTSTNQQKPPTTTTSPSKQSNNPETISDIFDELKNPAVQETFELLEEFIKIATTIPTRFGRLRAINHLCKNEINI</sequence>
<evidence type="ECO:0000256" key="1">
    <source>
        <dbReference type="SAM" id="MobiDB-lite"/>
    </source>
</evidence>
<comment type="caution">
    <text evidence="2">The sequence shown here is derived from an EMBL/GenBank/DDBJ whole genome shotgun (WGS) entry which is preliminary data.</text>
</comment>
<feature type="compositionally biased region" description="Low complexity" evidence="1">
    <location>
        <begin position="65"/>
        <end position="89"/>
    </location>
</feature>
<evidence type="ECO:0000313" key="3">
    <source>
        <dbReference type="Proteomes" id="UP000887159"/>
    </source>
</evidence>
<gene>
    <name evidence="2" type="ORF">TNCV_2876691</name>
</gene>
<accession>A0A8X6WDS0</accession>
<protein>
    <submittedName>
        <fullName evidence="2">Uncharacterized protein</fullName>
    </submittedName>
</protein>
<evidence type="ECO:0000313" key="2">
    <source>
        <dbReference type="EMBL" id="GFY32920.1"/>
    </source>
</evidence>